<dbReference type="InterPro" id="IPR006311">
    <property type="entry name" value="TAT_signal"/>
</dbReference>
<dbReference type="InterPro" id="IPR012334">
    <property type="entry name" value="Pectin_lyas_fold"/>
</dbReference>
<feature type="domain" description="Rhamnogalacturonase A/B/Epimerase-like pectate lyase" evidence="2">
    <location>
        <begin position="164"/>
        <end position="231"/>
    </location>
</feature>
<feature type="domain" description="Right handed beta helix" evidence="3">
    <location>
        <begin position="445"/>
        <end position="555"/>
    </location>
</feature>
<dbReference type="PANTHER" id="PTHR22990:SF15">
    <property type="entry name" value="F-BOX ONLY PROTEIN 10"/>
    <property type="match status" value="1"/>
</dbReference>
<dbReference type="InterPro" id="IPR024535">
    <property type="entry name" value="RHGA/B-epi-like_pectate_lyase"/>
</dbReference>
<evidence type="ECO:0000313" key="4">
    <source>
        <dbReference type="EMBL" id="MBP1990966.1"/>
    </source>
</evidence>
<reference evidence="4 5" key="1">
    <citation type="submission" date="2021-03" db="EMBL/GenBank/DDBJ databases">
        <title>Genomic Encyclopedia of Type Strains, Phase IV (KMG-IV): sequencing the most valuable type-strain genomes for metagenomic binning, comparative biology and taxonomic classification.</title>
        <authorList>
            <person name="Goeker M."/>
        </authorList>
    </citation>
    <scope>NUCLEOTIDE SEQUENCE [LARGE SCALE GENOMIC DNA]</scope>
    <source>
        <strain evidence="4 5">DSM 26048</strain>
    </source>
</reference>
<name>A0ABS4ITQ4_9BACL</name>
<feature type="domain" description="Rhamnogalacturonase A/B/Epimerase-like pectate lyase" evidence="2">
    <location>
        <begin position="57"/>
        <end position="116"/>
    </location>
</feature>
<keyword evidence="5" id="KW-1185">Reference proteome</keyword>
<evidence type="ECO:0000256" key="1">
    <source>
        <dbReference type="ARBA" id="ARBA00022737"/>
    </source>
</evidence>
<dbReference type="InterPro" id="IPR006626">
    <property type="entry name" value="PbH1"/>
</dbReference>
<proteinExistence type="predicted"/>
<evidence type="ECO:0000259" key="2">
    <source>
        <dbReference type="Pfam" id="PF12708"/>
    </source>
</evidence>
<dbReference type="RefSeq" id="WP_209971721.1">
    <property type="nucleotide sequence ID" value="NZ_JAGGLB010000007.1"/>
</dbReference>
<feature type="domain" description="Right handed beta helix" evidence="3">
    <location>
        <begin position="274"/>
        <end position="431"/>
    </location>
</feature>
<dbReference type="InterPro" id="IPR011050">
    <property type="entry name" value="Pectin_lyase_fold/virulence"/>
</dbReference>
<protein>
    <submittedName>
        <fullName evidence="4">Parallel beta-helix repeat protein</fullName>
    </submittedName>
</protein>
<keyword evidence="1" id="KW-0677">Repeat</keyword>
<dbReference type="SUPFAM" id="SSF51126">
    <property type="entry name" value="Pectin lyase-like"/>
    <property type="match status" value="3"/>
</dbReference>
<dbReference type="Gene3D" id="2.160.20.10">
    <property type="entry name" value="Single-stranded right-handed beta-helix, Pectin lyase-like"/>
    <property type="match status" value="3"/>
</dbReference>
<comment type="caution">
    <text evidence="4">The sequence shown here is derived from an EMBL/GenBank/DDBJ whole genome shotgun (WGS) entry which is preliminary data.</text>
</comment>
<evidence type="ECO:0000313" key="5">
    <source>
        <dbReference type="Proteomes" id="UP001519287"/>
    </source>
</evidence>
<accession>A0ABS4ITQ4</accession>
<dbReference type="InterPro" id="IPR039448">
    <property type="entry name" value="Beta_helix"/>
</dbReference>
<dbReference type="Proteomes" id="UP001519287">
    <property type="component" value="Unassembled WGS sequence"/>
</dbReference>
<organism evidence="4 5">
    <name type="scientific">Paenibacillus eucommiae</name>
    <dbReference type="NCBI Taxonomy" id="1355755"/>
    <lineage>
        <taxon>Bacteria</taxon>
        <taxon>Bacillati</taxon>
        <taxon>Bacillota</taxon>
        <taxon>Bacilli</taxon>
        <taxon>Bacillales</taxon>
        <taxon>Paenibacillaceae</taxon>
        <taxon>Paenibacillus</taxon>
    </lineage>
</organism>
<dbReference type="Pfam" id="PF13229">
    <property type="entry name" value="Beta_helix"/>
    <property type="match status" value="2"/>
</dbReference>
<sequence>MNSTNDPHTQEQKITAVISRRKLLGVIGATGAALTVGSLFTGGGVSLANGDSDSKEWLNVRRKGVKGNGTNDDRAKLNSLIGEQNGKLTTFYFPPGVYRIGSLLDFPEHIRLILDPGATLAPDSTVTVKIMGRVEAKVQQIFSGAGEVLVQGTLNAQVYPQWWGAKGDGITDDTAAIQKAADAASSLKGKVFFSQGTYLFSTNIRLKDNTSLEGESAVLKAAPGVNDIGIMAQNCSNIRISHLTIEMNNPGAPGQSGNPTQHVGIKIISNGKTSSGFTISHVTVKHTKGYGIWLQGLPDGNPVAHLAQSTYTVDDVLIEHVTVESSHMGIVVAEGRRVEVSNCKVSKCLDSGILLYHCSDYSMVNNNCSSNAGHGITADLSRYGTTSGNICHDNINEQSGLAWGIVMSRNCQNFVVNENVCRGNMTGGISIDVTLDDMSPVKTYGIVSNNVCTDAIRFHGIYATYAHDLEITGNHCSNNKMTGIQVGPVHNVNVSANTCKGNETGINTAGNSTNLLISSNVSNENKVYGIVFYETSYSSLQNNTIQWNGANGIHVGFIANSSIAGNVCTGNGELNAQNANIWVLGGSQRNSVQGNTVRRDRNGAAVSKYGIVIDQQCTSNLVMNNDAYEGGTTEGIWNNETTTHLVNNRKNDGTFA</sequence>
<evidence type="ECO:0000259" key="3">
    <source>
        <dbReference type="Pfam" id="PF13229"/>
    </source>
</evidence>
<dbReference type="InterPro" id="IPR051550">
    <property type="entry name" value="SCF-Subunits/Alg-Epimerases"/>
</dbReference>
<gene>
    <name evidence="4" type="ORF">J2Z66_002573</name>
</gene>
<dbReference type="PROSITE" id="PS51318">
    <property type="entry name" value="TAT"/>
    <property type="match status" value="1"/>
</dbReference>
<dbReference type="PANTHER" id="PTHR22990">
    <property type="entry name" value="F-BOX ONLY PROTEIN"/>
    <property type="match status" value="1"/>
</dbReference>
<dbReference type="EMBL" id="JAGGLB010000007">
    <property type="protein sequence ID" value="MBP1990966.1"/>
    <property type="molecule type" value="Genomic_DNA"/>
</dbReference>
<dbReference type="Pfam" id="PF12708">
    <property type="entry name" value="Pect-lyase_RHGA_epim"/>
    <property type="match status" value="2"/>
</dbReference>
<dbReference type="SMART" id="SM00710">
    <property type="entry name" value="PbH1"/>
    <property type="match status" value="13"/>
</dbReference>